<reference evidence="2 3" key="1">
    <citation type="journal article" date="2017" name="Nature">
        <title>The Apostasia genome and the evolution of orchids.</title>
        <authorList>
            <person name="Zhang G.Q."/>
            <person name="Liu K.W."/>
            <person name="Li Z."/>
            <person name="Lohaus R."/>
            <person name="Hsiao Y.Y."/>
            <person name="Niu S.C."/>
            <person name="Wang J.Y."/>
            <person name="Lin Y.C."/>
            <person name="Xu Q."/>
            <person name="Chen L.J."/>
            <person name="Yoshida K."/>
            <person name="Fujiwara S."/>
            <person name="Wang Z.W."/>
            <person name="Zhang Y.Q."/>
            <person name="Mitsuda N."/>
            <person name="Wang M."/>
            <person name="Liu G.H."/>
            <person name="Pecoraro L."/>
            <person name="Huang H.X."/>
            <person name="Xiao X.J."/>
            <person name="Lin M."/>
            <person name="Wu X.Y."/>
            <person name="Wu W.L."/>
            <person name="Chen Y.Y."/>
            <person name="Chang S.B."/>
            <person name="Sakamoto S."/>
            <person name="Ohme-Takagi M."/>
            <person name="Yagi M."/>
            <person name="Zeng S.J."/>
            <person name="Shen C.Y."/>
            <person name="Yeh C.M."/>
            <person name="Luo Y.B."/>
            <person name="Tsai W.C."/>
            <person name="Van de Peer Y."/>
            <person name="Liu Z.J."/>
        </authorList>
    </citation>
    <scope>NUCLEOTIDE SEQUENCE [LARGE SCALE GENOMIC DNA]</scope>
    <source>
        <strain evidence="3">cv. Shenzhen</strain>
        <tissue evidence="2">Stem</tissue>
    </source>
</reference>
<sequence>MGISAPTAAFFFLLAVAVAAVFAQVPPAPPNSFIVPKKDAVADALVNGTDKEPKFRPDVPVDVPMPEQLDLRVFRCWGYLGRKEAIPWIHLFFINGTFPDDNICLGISKVNDACFPHMFKVWWYAKPNAIDYLITTCKKRAALLPPPPRPFSAALLG</sequence>
<dbReference type="EMBL" id="KZ451960">
    <property type="protein sequence ID" value="PKA57830.1"/>
    <property type="molecule type" value="Genomic_DNA"/>
</dbReference>
<dbReference type="OrthoDB" id="731126at2759"/>
<name>A0A2I0AQK0_9ASPA</name>
<dbReference type="AlphaFoldDB" id="A0A2I0AQK0"/>
<keyword evidence="1" id="KW-0732">Signal</keyword>
<feature type="chain" id="PRO_5014186112" description="Prolamin-like domain-containing protein" evidence="1">
    <location>
        <begin position="24"/>
        <end position="157"/>
    </location>
</feature>
<gene>
    <name evidence="2" type="ORF">AXF42_Ash015208</name>
</gene>
<keyword evidence="3" id="KW-1185">Reference proteome</keyword>
<dbReference type="Proteomes" id="UP000236161">
    <property type="component" value="Unassembled WGS sequence"/>
</dbReference>
<protein>
    <recommendedName>
        <fullName evidence="4">Prolamin-like domain-containing protein</fullName>
    </recommendedName>
</protein>
<proteinExistence type="predicted"/>
<evidence type="ECO:0000313" key="3">
    <source>
        <dbReference type="Proteomes" id="UP000236161"/>
    </source>
</evidence>
<organism evidence="2 3">
    <name type="scientific">Apostasia shenzhenica</name>
    <dbReference type="NCBI Taxonomy" id="1088818"/>
    <lineage>
        <taxon>Eukaryota</taxon>
        <taxon>Viridiplantae</taxon>
        <taxon>Streptophyta</taxon>
        <taxon>Embryophyta</taxon>
        <taxon>Tracheophyta</taxon>
        <taxon>Spermatophyta</taxon>
        <taxon>Magnoliopsida</taxon>
        <taxon>Liliopsida</taxon>
        <taxon>Asparagales</taxon>
        <taxon>Orchidaceae</taxon>
        <taxon>Apostasioideae</taxon>
        <taxon>Apostasia</taxon>
    </lineage>
</organism>
<accession>A0A2I0AQK0</accession>
<evidence type="ECO:0008006" key="4">
    <source>
        <dbReference type="Google" id="ProtNLM"/>
    </source>
</evidence>
<evidence type="ECO:0000313" key="2">
    <source>
        <dbReference type="EMBL" id="PKA57830.1"/>
    </source>
</evidence>
<feature type="signal peptide" evidence="1">
    <location>
        <begin position="1"/>
        <end position="23"/>
    </location>
</feature>
<evidence type="ECO:0000256" key="1">
    <source>
        <dbReference type="SAM" id="SignalP"/>
    </source>
</evidence>